<dbReference type="EMBL" id="JALJYF010000002">
    <property type="protein sequence ID" value="MCP1727993.1"/>
    <property type="molecule type" value="Genomic_DNA"/>
</dbReference>
<organism evidence="6 7">
    <name type="scientific">Natronospira proteinivora</name>
    <dbReference type="NCBI Taxonomy" id="1807133"/>
    <lineage>
        <taxon>Bacteria</taxon>
        <taxon>Pseudomonadati</taxon>
        <taxon>Pseudomonadota</taxon>
        <taxon>Gammaproteobacteria</taxon>
        <taxon>Natronospirales</taxon>
        <taxon>Natronospiraceae</taxon>
        <taxon>Natronospira</taxon>
    </lineage>
</organism>
<keyword evidence="3 6" id="KW-0808">Transferase</keyword>
<dbReference type="PANTHER" id="PTHR43667">
    <property type="entry name" value="CYCLOPROPANE-FATTY-ACYL-PHOSPHOLIPID SYNTHASE"/>
    <property type="match status" value="1"/>
</dbReference>
<dbReference type="Proteomes" id="UP001523550">
    <property type="component" value="Unassembled WGS sequence"/>
</dbReference>
<evidence type="ECO:0000256" key="1">
    <source>
        <dbReference type="ARBA" id="ARBA00010815"/>
    </source>
</evidence>
<keyword evidence="5" id="KW-0443">Lipid metabolism</keyword>
<dbReference type="Gene3D" id="3.40.50.150">
    <property type="entry name" value="Vaccinia Virus protein VP39"/>
    <property type="match status" value="1"/>
</dbReference>
<comment type="caution">
    <text evidence="6">The sequence shown here is derived from an EMBL/GenBank/DDBJ whole genome shotgun (WGS) entry which is preliminary data.</text>
</comment>
<evidence type="ECO:0000256" key="4">
    <source>
        <dbReference type="ARBA" id="ARBA00022691"/>
    </source>
</evidence>
<dbReference type="CDD" id="cd02440">
    <property type="entry name" value="AdoMet_MTases"/>
    <property type="match status" value="1"/>
</dbReference>
<comment type="similarity">
    <text evidence="1">Belongs to the CFA/CMAS family.</text>
</comment>
<dbReference type="InterPro" id="IPR050723">
    <property type="entry name" value="CFA/CMAS"/>
</dbReference>
<dbReference type="GO" id="GO:0008825">
    <property type="term" value="F:cyclopropane-fatty-acyl-phospholipid synthase activity"/>
    <property type="evidence" value="ECO:0007669"/>
    <property type="project" value="UniProtKB-EC"/>
</dbReference>
<sequence length="407" mass="46998">MSARYELQKMKGARLGLPLKLLLRAARHLRHGSLEIHIPGHPPQLFSGTEDGPHGVLQIQDPSFLKRLLKRGDMGFAEGYMAGEWNTPDLATLLKCLDRNLDGFGVLERGRIMLRWLKVLKQRVLLRNNRSGSRRNIAYHYDLGNDFYRLWLDPSMTYSAANFTDARQDLNAAQARKYERLLDLCGATESDHILEIGCGWGGFALHAARERGCRVTGLTLSREQQAWAREKVREAGLEHRIEIRLQDYRDVSETFDHIVSIEMFEAVGEAYWPVYFQTVHDRLKPGGRAALQVITIDDSEFERYRRDVDFIRQYIFPGGILPSVSVFEQQCRQAGLSLSHREFHGSDYAHTLACWAQRFKQAESSVKAQGFDERFIRMWHYYLAYCEAGFRNGRIDLMQTVLQSRLR</sequence>
<proteinExistence type="inferred from homology"/>
<keyword evidence="7" id="KW-1185">Reference proteome</keyword>
<dbReference type="InterPro" id="IPR003333">
    <property type="entry name" value="CMAS"/>
</dbReference>
<evidence type="ECO:0000256" key="5">
    <source>
        <dbReference type="ARBA" id="ARBA00023098"/>
    </source>
</evidence>
<dbReference type="PIRSF" id="PIRSF003085">
    <property type="entry name" value="CMAS"/>
    <property type="match status" value="1"/>
</dbReference>
<keyword evidence="4" id="KW-0949">S-adenosyl-L-methionine</keyword>
<dbReference type="PANTHER" id="PTHR43667:SF2">
    <property type="entry name" value="FATTY ACID C-METHYL TRANSFERASE"/>
    <property type="match status" value="1"/>
</dbReference>
<evidence type="ECO:0000256" key="3">
    <source>
        <dbReference type="ARBA" id="ARBA00022679"/>
    </source>
</evidence>
<gene>
    <name evidence="6" type="ORF">J2T60_001993</name>
</gene>
<dbReference type="GO" id="GO:0032259">
    <property type="term" value="P:methylation"/>
    <property type="evidence" value="ECO:0007669"/>
    <property type="project" value="UniProtKB-KW"/>
</dbReference>
<dbReference type="InterPro" id="IPR029063">
    <property type="entry name" value="SAM-dependent_MTases_sf"/>
</dbReference>
<dbReference type="EC" id="2.1.1.79" evidence="6"/>
<evidence type="ECO:0000313" key="6">
    <source>
        <dbReference type="EMBL" id="MCP1727993.1"/>
    </source>
</evidence>
<dbReference type="SUPFAM" id="SSF53335">
    <property type="entry name" value="S-adenosyl-L-methionine-dependent methyltransferases"/>
    <property type="match status" value="1"/>
</dbReference>
<protein>
    <submittedName>
        <fullName evidence="6">Cyclopropane-fatty-acyl-phospholipid synthase</fullName>
        <ecNumber evidence="6">2.1.1.79</ecNumber>
    </submittedName>
</protein>
<keyword evidence="2 6" id="KW-0489">Methyltransferase</keyword>
<dbReference type="RefSeq" id="WP_253449238.1">
    <property type="nucleotide sequence ID" value="NZ_JALJYF010000002.1"/>
</dbReference>
<name>A0ABT1G9J9_9GAMM</name>
<dbReference type="Pfam" id="PF02353">
    <property type="entry name" value="CMAS"/>
    <property type="match status" value="1"/>
</dbReference>
<accession>A0ABT1G9J9</accession>
<evidence type="ECO:0000256" key="2">
    <source>
        <dbReference type="ARBA" id="ARBA00022603"/>
    </source>
</evidence>
<reference evidence="6 7" key="1">
    <citation type="submission" date="2022-03" db="EMBL/GenBank/DDBJ databases">
        <title>Genomic Encyclopedia of Type Strains, Phase III (KMG-III): the genomes of soil and plant-associated and newly described type strains.</title>
        <authorList>
            <person name="Whitman W."/>
        </authorList>
    </citation>
    <scope>NUCLEOTIDE SEQUENCE [LARGE SCALE GENOMIC DNA]</scope>
    <source>
        <strain evidence="6 7">BSker1</strain>
    </source>
</reference>
<evidence type="ECO:0000313" key="7">
    <source>
        <dbReference type="Proteomes" id="UP001523550"/>
    </source>
</evidence>